<keyword evidence="3" id="KW-0418">Kinase</keyword>
<gene>
    <name evidence="3" type="ORF">V5N11_007796</name>
</gene>
<dbReference type="InterPro" id="IPR008271">
    <property type="entry name" value="Ser/Thr_kinase_AS"/>
</dbReference>
<dbReference type="SUPFAM" id="SSF56112">
    <property type="entry name" value="Protein kinase-like (PK-like)"/>
    <property type="match status" value="1"/>
</dbReference>
<sequence>MDSLSNSMIPPSENNDVLQQQRSSRNTKNKNKRIRSTKESINAEETYEGEVKNSSSWIKSGFLARGAYGSVYIATRKGDKEEKKMAIKEAEISHASSLMHENKILSRLVSPFVVRCYGHEIAREETLFGGERTNYNLILEYCSGQSLTHLIKKKGGGLWEKDVKSFAKDILLGLQYIHRENIIHCDVKPDNIFLIPVDNQTKPNGFVTKIGDFGVALEKGSVEYGDGSGHDERGTTRYMAPELISHGIVDYSVDTWAFGCTVLEMFTGQEPWEEHIDLNDSVDWVSLIGQSCFVPYIPDWLSEEAQDFLKRCLVREAGERWGIGALMNHPFLNLDVE</sequence>
<dbReference type="Proteomes" id="UP001558713">
    <property type="component" value="Unassembled WGS sequence"/>
</dbReference>
<dbReference type="AlphaFoldDB" id="A0ABD1BDI2"/>
<accession>A0ABD1BDI2</accession>
<keyword evidence="4" id="KW-1185">Reference proteome</keyword>
<dbReference type="PANTHER" id="PTHR48011:SF85">
    <property type="entry name" value="PROTEIN KINASE SUPERFAMILY PROTEIN"/>
    <property type="match status" value="1"/>
</dbReference>
<evidence type="ECO:0000313" key="4">
    <source>
        <dbReference type="Proteomes" id="UP001558713"/>
    </source>
</evidence>
<dbReference type="Pfam" id="PF00069">
    <property type="entry name" value="Pkinase"/>
    <property type="match status" value="1"/>
</dbReference>
<keyword evidence="3" id="KW-0808">Transferase</keyword>
<dbReference type="EMBL" id="JBANAX010000293">
    <property type="protein sequence ID" value="KAL1215024.1"/>
    <property type="molecule type" value="Genomic_DNA"/>
</dbReference>
<proteinExistence type="predicted"/>
<dbReference type="SMART" id="SM00220">
    <property type="entry name" value="S_TKc"/>
    <property type="match status" value="1"/>
</dbReference>
<dbReference type="InterPro" id="IPR000719">
    <property type="entry name" value="Prot_kinase_dom"/>
</dbReference>
<dbReference type="PROSITE" id="PS00108">
    <property type="entry name" value="PROTEIN_KINASE_ST"/>
    <property type="match status" value="1"/>
</dbReference>
<dbReference type="GO" id="GO:0016301">
    <property type="term" value="F:kinase activity"/>
    <property type="evidence" value="ECO:0007669"/>
    <property type="project" value="UniProtKB-KW"/>
</dbReference>
<dbReference type="Gene3D" id="1.10.510.10">
    <property type="entry name" value="Transferase(Phosphotransferase) domain 1"/>
    <property type="match status" value="1"/>
</dbReference>
<feature type="compositionally biased region" description="Polar residues" evidence="1">
    <location>
        <begin position="1"/>
        <end position="24"/>
    </location>
</feature>
<evidence type="ECO:0000259" key="2">
    <source>
        <dbReference type="PROSITE" id="PS50011"/>
    </source>
</evidence>
<feature type="domain" description="Protein kinase" evidence="2">
    <location>
        <begin position="57"/>
        <end position="332"/>
    </location>
</feature>
<reference evidence="3 4" key="1">
    <citation type="submission" date="2024-04" db="EMBL/GenBank/DDBJ databases">
        <title>Genome assembly C_amara_ONT_v2.</title>
        <authorList>
            <person name="Yant L."/>
            <person name="Moore C."/>
            <person name="Slenker M."/>
        </authorList>
    </citation>
    <scope>NUCLEOTIDE SEQUENCE [LARGE SCALE GENOMIC DNA]</scope>
    <source>
        <tissue evidence="3">Leaf</tissue>
    </source>
</reference>
<protein>
    <submittedName>
        <fullName evidence="3">Mitogen-activated protein kinase kinase kinase 17</fullName>
    </submittedName>
</protein>
<feature type="region of interest" description="Disordered" evidence="1">
    <location>
        <begin position="1"/>
        <end position="40"/>
    </location>
</feature>
<evidence type="ECO:0000256" key="1">
    <source>
        <dbReference type="SAM" id="MobiDB-lite"/>
    </source>
</evidence>
<dbReference type="PROSITE" id="PS50011">
    <property type="entry name" value="PROTEIN_KINASE_DOM"/>
    <property type="match status" value="1"/>
</dbReference>
<dbReference type="InterPro" id="IPR052751">
    <property type="entry name" value="Plant_MAPKKK"/>
</dbReference>
<comment type="caution">
    <text evidence="3">The sequence shown here is derived from an EMBL/GenBank/DDBJ whole genome shotgun (WGS) entry which is preliminary data.</text>
</comment>
<dbReference type="InterPro" id="IPR011009">
    <property type="entry name" value="Kinase-like_dom_sf"/>
</dbReference>
<evidence type="ECO:0000313" key="3">
    <source>
        <dbReference type="EMBL" id="KAL1215024.1"/>
    </source>
</evidence>
<name>A0ABD1BDI2_CARAN</name>
<feature type="compositionally biased region" description="Basic residues" evidence="1">
    <location>
        <begin position="25"/>
        <end position="35"/>
    </location>
</feature>
<organism evidence="3 4">
    <name type="scientific">Cardamine amara subsp. amara</name>
    <dbReference type="NCBI Taxonomy" id="228776"/>
    <lineage>
        <taxon>Eukaryota</taxon>
        <taxon>Viridiplantae</taxon>
        <taxon>Streptophyta</taxon>
        <taxon>Embryophyta</taxon>
        <taxon>Tracheophyta</taxon>
        <taxon>Spermatophyta</taxon>
        <taxon>Magnoliopsida</taxon>
        <taxon>eudicotyledons</taxon>
        <taxon>Gunneridae</taxon>
        <taxon>Pentapetalae</taxon>
        <taxon>rosids</taxon>
        <taxon>malvids</taxon>
        <taxon>Brassicales</taxon>
        <taxon>Brassicaceae</taxon>
        <taxon>Cardamineae</taxon>
        <taxon>Cardamine</taxon>
    </lineage>
</organism>
<dbReference type="PANTHER" id="PTHR48011">
    <property type="entry name" value="CCR4-NOT TRANSCRIPTIONAL COMPLEX SUBUNIT CAF120-RELATED"/>
    <property type="match status" value="1"/>
</dbReference>
<dbReference type="CDD" id="cd06606">
    <property type="entry name" value="STKc_MAPKKK"/>
    <property type="match status" value="1"/>
</dbReference>